<comment type="caution">
    <text evidence="2">The sequence shown here is derived from an EMBL/GenBank/DDBJ whole genome shotgun (WGS) entry which is preliminary data.</text>
</comment>
<evidence type="ECO:0000313" key="3">
    <source>
        <dbReference type="Proteomes" id="UP000722625"/>
    </source>
</evidence>
<dbReference type="RefSeq" id="WP_213306634.1">
    <property type="nucleotide sequence ID" value="NZ_JAGYVZ010000030.1"/>
</dbReference>
<reference evidence="2 3" key="1">
    <citation type="journal article" date="2018" name="Int. J. Syst. Evol. Microbiol.">
        <title>Flavobacterium chryseum sp. nov. and Flavobacterium psychroterrae sp. nov., novel environmental bacteria isolated from Antarctica.</title>
        <authorList>
            <person name="Kralova S."/>
            <person name="Svec P."/>
            <person name="Busse H.J."/>
            <person name="Stankova E."/>
            <person name="Vaczi P."/>
            <person name="Sedlacek I."/>
        </authorList>
    </citation>
    <scope>NUCLEOTIDE SEQUENCE [LARGE SCALE GENOMIC DNA]</scope>
    <source>
        <strain evidence="2 3">CCM 8827</strain>
    </source>
</reference>
<organism evidence="2 3">
    <name type="scientific">Flavobacterium psychroterrae</name>
    <dbReference type="NCBI Taxonomy" id="2133767"/>
    <lineage>
        <taxon>Bacteria</taxon>
        <taxon>Pseudomonadati</taxon>
        <taxon>Bacteroidota</taxon>
        <taxon>Flavobacteriia</taxon>
        <taxon>Flavobacteriales</taxon>
        <taxon>Flavobacteriaceae</taxon>
        <taxon>Flavobacterium</taxon>
    </lineage>
</organism>
<proteinExistence type="predicted"/>
<evidence type="ECO:0000313" key="2">
    <source>
        <dbReference type="EMBL" id="MBS7233671.1"/>
    </source>
</evidence>
<dbReference type="Proteomes" id="UP000722625">
    <property type="component" value="Unassembled WGS sequence"/>
</dbReference>
<keyword evidence="3" id="KW-1185">Reference proteome</keyword>
<name>A0ABS5PHP3_9FLAO</name>
<feature type="chain" id="PRO_5047487716" evidence="1">
    <location>
        <begin position="21"/>
        <end position="249"/>
    </location>
</feature>
<keyword evidence="1" id="KW-0732">Signal</keyword>
<dbReference type="EMBL" id="JAGYVZ010000030">
    <property type="protein sequence ID" value="MBS7233671.1"/>
    <property type="molecule type" value="Genomic_DNA"/>
</dbReference>
<dbReference type="GO" id="GO:0016740">
    <property type="term" value="F:transferase activity"/>
    <property type="evidence" value="ECO:0007669"/>
    <property type="project" value="UniProtKB-KW"/>
</dbReference>
<gene>
    <name evidence="2" type="ORF">KHA90_21895</name>
</gene>
<protein>
    <submittedName>
        <fullName evidence="2">Lipid A phosphoethanolamine transferase</fullName>
    </submittedName>
</protein>
<accession>A0ABS5PHP3</accession>
<sequence>MKTLLALILFNVSISFTASAQIDETKKNPFTGARVNYFKHTVLVTNEYLDLNNGSYNTTNIRLILPIGSKHWNLRADIPIVSKNNDQINKTGLGDFSFGATYIPYIDTKKGIALRTRIITNSSDDPNFGTGKWVVLPALLYGQYIGSTRNYLWISIIENQTSFAGSNNRNQINITSYENIVFRYFGKNWIAGDVNFRYNTVVDGFQNTAFIEYGRKLTPSNMVYIHPSVAFGGEKSYNYGFEIGIFILF</sequence>
<feature type="signal peptide" evidence="1">
    <location>
        <begin position="1"/>
        <end position="20"/>
    </location>
</feature>
<keyword evidence="2" id="KW-0808">Transferase</keyword>
<evidence type="ECO:0000256" key="1">
    <source>
        <dbReference type="SAM" id="SignalP"/>
    </source>
</evidence>